<accession>A0A1H6UCI8</accession>
<dbReference type="RefSeq" id="WP_091828473.1">
    <property type="nucleotide sequence ID" value="NZ_FNZK01000001.1"/>
</dbReference>
<keyword evidence="3" id="KW-1185">Reference proteome</keyword>
<sequence>MKLAFAAVGSNVLVAEEIKRAVKSIFYKDINIEAYTLENLTAEMDADLYICATTQMERLCTLVSPEKIVCLELMPSSKFFLSVGRIPQGEKVYVWNNHLRYTQIIEKYCQSLGIRDIIFEPLPYDDLSVEVVLEKLKKAKYLIGVDCFIDGDLLGNEQYAQCLPEEVVLIKAQRVAAIHSASLLLWTIAGLMRQTIAIKRCQIEGEDTAEVEADKLFLYAEQAVELIRDSINKAVCNQISPEAASIQPNGTTDSWVNPVHTCLQEKLAGIDELQVVLAQLQEKLKLIEASAR</sequence>
<dbReference type="AlphaFoldDB" id="A0A1H6UCI8"/>
<reference evidence="2 3" key="1">
    <citation type="submission" date="2016-10" db="EMBL/GenBank/DDBJ databases">
        <authorList>
            <person name="de Groot N.N."/>
        </authorList>
    </citation>
    <scope>NUCLEOTIDE SEQUENCE [LARGE SCALE GENOMIC DNA]</scope>
    <source>
        <strain evidence="2 3">DSM 2179</strain>
    </source>
</reference>
<dbReference type="Proteomes" id="UP000199662">
    <property type="component" value="Unassembled WGS sequence"/>
</dbReference>
<name>A0A1H6UCI8_9FIRM</name>
<feature type="coiled-coil region" evidence="1">
    <location>
        <begin position="263"/>
        <end position="290"/>
    </location>
</feature>
<organism evidence="2 3">
    <name type="scientific">Propionispira arboris</name>
    <dbReference type="NCBI Taxonomy" id="84035"/>
    <lineage>
        <taxon>Bacteria</taxon>
        <taxon>Bacillati</taxon>
        <taxon>Bacillota</taxon>
        <taxon>Negativicutes</taxon>
        <taxon>Selenomonadales</taxon>
        <taxon>Selenomonadaceae</taxon>
        <taxon>Propionispira</taxon>
    </lineage>
</organism>
<proteinExistence type="predicted"/>
<evidence type="ECO:0000313" key="3">
    <source>
        <dbReference type="Proteomes" id="UP000199662"/>
    </source>
</evidence>
<dbReference type="EMBL" id="FNZK01000001">
    <property type="protein sequence ID" value="SEI85562.1"/>
    <property type="molecule type" value="Genomic_DNA"/>
</dbReference>
<evidence type="ECO:0000256" key="1">
    <source>
        <dbReference type="SAM" id="Coils"/>
    </source>
</evidence>
<dbReference type="STRING" id="84035.SAMN05660742_101242"/>
<keyword evidence="1" id="KW-0175">Coiled coil</keyword>
<evidence type="ECO:0000313" key="2">
    <source>
        <dbReference type="EMBL" id="SEI85562.1"/>
    </source>
</evidence>
<protein>
    <submittedName>
        <fullName evidence="2">Uncharacterized protein</fullName>
    </submittedName>
</protein>
<gene>
    <name evidence="2" type="ORF">SAMN05660742_101242</name>
</gene>